<organism evidence="1 2">
    <name type="scientific">Armillaria solidipes</name>
    <dbReference type="NCBI Taxonomy" id="1076256"/>
    <lineage>
        <taxon>Eukaryota</taxon>
        <taxon>Fungi</taxon>
        <taxon>Dikarya</taxon>
        <taxon>Basidiomycota</taxon>
        <taxon>Agaricomycotina</taxon>
        <taxon>Agaricomycetes</taxon>
        <taxon>Agaricomycetidae</taxon>
        <taxon>Agaricales</taxon>
        <taxon>Marasmiineae</taxon>
        <taxon>Physalacriaceae</taxon>
        <taxon>Armillaria</taxon>
    </lineage>
</organism>
<sequence length="203" mass="22262">EFLYGVPAKVMQANTTQIIGYPTNASVESLSIQHSVVSASVVFSMYHATMSLTTPLQVDLWLNFDDDLLISAYDLSIRNFPKTFSFLVSVLSEQIAHEMSVGNSTDAASSRMAADICTAATEYCTGGNQQYDSYDSCFETLSRNVTMDSLDQSFCRYFVKDMVQSRPSIHCHSLGPSGGDTCFDANYAEEITTYPFASSFVAA</sequence>
<reference evidence="2" key="1">
    <citation type="journal article" date="2017" name="Nat. Ecol. Evol.">
        <title>Genome expansion and lineage-specific genetic innovations in the forest pathogenic fungi Armillaria.</title>
        <authorList>
            <person name="Sipos G."/>
            <person name="Prasanna A.N."/>
            <person name="Walter M.C."/>
            <person name="O'Connor E."/>
            <person name="Balint B."/>
            <person name="Krizsan K."/>
            <person name="Kiss B."/>
            <person name="Hess J."/>
            <person name="Varga T."/>
            <person name="Slot J."/>
            <person name="Riley R."/>
            <person name="Boka B."/>
            <person name="Rigling D."/>
            <person name="Barry K."/>
            <person name="Lee J."/>
            <person name="Mihaltcheva S."/>
            <person name="LaButti K."/>
            <person name="Lipzen A."/>
            <person name="Waldron R."/>
            <person name="Moloney N.M."/>
            <person name="Sperisen C."/>
            <person name="Kredics L."/>
            <person name="Vagvoelgyi C."/>
            <person name="Patrignani A."/>
            <person name="Fitzpatrick D."/>
            <person name="Nagy I."/>
            <person name="Doyle S."/>
            <person name="Anderson J.B."/>
            <person name="Grigoriev I.V."/>
            <person name="Gueldener U."/>
            <person name="Muensterkoetter M."/>
            <person name="Nagy L.G."/>
        </authorList>
    </citation>
    <scope>NUCLEOTIDE SEQUENCE [LARGE SCALE GENOMIC DNA]</scope>
    <source>
        <strain evidence="2">28-4</strain>
    </source>
</reference>
<evidence type="ECO:0000313" key="2">
    <source>
        <dbReference type="Proteomes" id="UP000218334"/>
    </source>
</evidence>
<feature type="non-terminal residue" evidence="1">
    <location>
        <position position="203"/>
    </location>
</feature>
<accession>A0A2H3AM67</accession>
<protein>
    <submittedName>
        <fullName evidence="1">Uncharacterized protein</fullName>
    </submittedName>
</protein>
<gene>
    <name evidence="1" type="ORF">ARMSODRAFT_852853</name>
</gene>
<keyword evidence="2" id="KW-1185">Reference proteome</keyword>
<feature type="non-terminal residue" evidence="1">
    <location>
        <position position="1"/>
    </location>
</feature>
<dbReference type="Proteomes" id="UP000218334">
    <property type="component" value="Unassembled WGS sequence"/>
</dbReference>
<name>A0A2H3AM67_9AGAR</name>
<dbReference type="AlphaFoldDB" id="A0A2H3AM67"/>
<proteinExistence type="predicted"/>
<evidence type="ECO:0000313" key="1">
    <source>
        <dbReference type="EMBL" id="PBK58820.1"/>
    </source>
</evidence>
<dbReference type="EMBL" id="KZ293522">
    <property type="protein sequence ID" value="PBK58820.1"/>
    <property type="molecule type" value="Genomic_DNA"/>
</dbReference>